<dbReference type="RefSeq" id="WP_294756040.1">
    <property type="nucleotide sequence ID" value="NZ_DYUC01000106.1"/>
</dbReference>
<dbReference type="InterPro" id="IPR046639">
    <property type="entry name" value="DUF6751"/>
</dbReference>
<reference evidence="1" key="2">
    <citation type="submission" date="2021-09" db="EMBL/GenBank/DDBJ databases">
        <authorList>
            <person name="Gilroy R."/>
        </authorList>
    </citation>
    <scope>NUCLEOTIDE SEQUENCE</scope>
    <source>
        <strain evidence="1">CHK179-5677</strain>
    </source>
</reference>
<protein>
    <submittedName>
        <fullName evidence="1">Uncharacterized protein</fullName>
    </submittedName>
</protein>
<evidence type="ECO:0000313" key="2">
    <source>
        <dbReference type="Proteomes" id="UP000760668"/>
    </source>
</evidence>
<dbReference type="AlphaFoldDB" id="A0A921MNY3"/>
<comment type="caution">
    <text evidence="1">The sequence shown here is derived from an EMBL/GenBank/DDBJ whole genome shotgun (WGS) entry which is preliminary data.</text>
</comment>
<reference evidence="1" key="1">
    <citation type="journal article" date="2021" name="PeerJ">
        <title>Extensive microbial diversity within the chicken gut microbiome revealed by metagenomics and culture.</title>
        <authorList>
            <person name="Gilroy R."/>
            <person name="Ravi A."/>
            <person name="Getino M."/>
            <person name="Pursley I."/>
            <person name="Horton D.L."/>
            <person name="Alikhan N.F."/>
            <person name="Baker D."/>
            <person name="Gharbi K."/>
            <person name="Hall N."/>
            <person name="Watson M."/>
            <person name="Adriaenssens E.M."/>
            <person name="Foster-Nyarko E."/>
            <person name="Jarju S."/>
            <person name="Secka A."/>
            <person name="Antonio M."/>
            <person name="Oren A."/>
            <person name="Chaudhuri R.R."/>
            <person name="La Ragione R."/>
            <person name="Hildebrand F."/>
            <person name="Pallen M.J."/>
        </authorList>
    </citation>
    <scope>NUCLEOTIDE SEQUENCE</scope>
    <source>
        <strain evidence="1">CHK179-5677</strain>
    </source>
</reference>
<dbReference type="Proteomes" id="UP000760668">
    <property type="component" value="Unassembled WGS sequence"/>
</dbReference>
<sequence>MLACDETMTLVRHIREDDGDRYECTAIRGGSWYRKTSIALNGDGAKPVGTCSVRFPPEALDGAGPKVGDYLVRGRLSAVQRAPEDFGGLDYIRVTTVSDNRRGRLPHWGVSGA</sequence>
<accession>A0A921MNY3</accession>
<dbReference type="Pfam" id="PF20536">
    <property type="entry name" value="DUF6751"/>
    <property type="match status" value="1"/>
</dbReference>
<gene>
    <name evidence="1" type="ORF">K8V01_10645</name>
</gene>
<evidence type="ECO:0000313" key="1">
    <source>
        <dbReference type="EMBL" id="HJG87461.1"/>
    </source>
</evidence>
<dbReference type="EMBL" id="DYUC01000106">
    <property type="protein sequence ID" value="HJG87461.1"/>
    <property type="molecule type" value="Genomic_DNA"/>
</dbReference>
<organism evidence="1 2">
    <name type="scientific">Pseudoflavonifractor capillosus</name>
    <dbReference type="NCBI Taxonomy" id="106588"/>
    <lineage>
        <taxon>Bacteria</taxon>
        <taxon>Bacillati</taxon>
        <taxon>Bacillota</taxon>
        <taxon>Clostridia</taxon>
        <taxon>Eubacteriales</taxon>
        <taxon>Oscillospiraceae</taxon>
        <taxon>Pseudoflavonifractor</taxon>
    </lineage>
</organism>
<proteinExistence type="predicted"/>
<name>A0A921MNY3_9FIRM</name>